<proteinExistence type="predicted"/>
<dbReference type="PROSITE" id="PS50082">
    <property type="entry name" value="WD_REPEATS_2"/>
    <property type="match status" value="1"/>
</dbReference>
<comment type="caution">
    <text evidence="2">The sequence shown here is derived from an EMBL/GenBank/DDBJ whole genome shotgun (WGS) entry which is preliminary data.</text>
</comment>
<organism evidence="2 3">
    <name type="scientific">Eubacterium plexicaudatum ASF492</name>
    <dbReference type="NCBI Taxonomy" id="1235802"/>
    <lineage>
        <taxon>Bacteria</taxon>
        <taxon>Bacillati</taxon>
        <taxon>Bacillota</taxon>
        <taxon>Clostridia</taxon>
        <taxon>Eubacteriales</taxon>
        <taxon>Eubacteriaceae</taxon>
        <taxon>Eubacterium</taxon>
    </lineage>
</organism>
<dbReference type="AlphaFoldDB" id="N2A333"/>
<keyword evidence="3" id="KW-1185">Reference proteome</keyword>
<name>N2A333_9FIRM</name>
<dbReference type="HOGENOM" id="CLU_2259572_0_0_9"/>
<dbReference type="SMART" id="SM00320">
    <property type="entry name" value="WD40"/>
    <property type="match status" value="2"/>
</dbReference>
<evidence type="ECO:0000313" key="2">
    <source>
        <dbReference type="EMBL" id="EMZ22616.1"/>
    </source>
</evidence>
<reference evidence="2 3" key="1">
    <citation type="journal article" date="2014" name="Genome Announc.">
        <title>Draft genome sequences of the altered schaedler flora, a defined bacterial community from gnotobiotic mice.</title>
        <authorList>
            <person name="Wannemuehler M.J."/>
            <person name="Overstreet A.M."/>
            <person name="Ward D.V."/>
            <person name="Phillips G.J."/>
        </authorList>
    </citation>
    <scope>NUCLEOTIDE SEQUENCE [LARGE SCALE GENOMIC DNA]</scope>
    <source>
        <strain evidence="2 3">ASF492</strain>
    </source>
</reference>
<dbReference type="Proteomes" id="UP000012589">
    <property type="component" value="Unassembled WGS sequence"/>
</dbReference>
<dbReference type="SUPFAM" id="SSF50978">
    <property type="entry name" value="WD40 repeat-like"/>
    <property type="match status" value="1"/>
</dbReference>
<feature type="repeat" description="WD" evidence="1">
    <location>
        <begin position="35"/>
        <end position="61"/>
    </location>
</feature>
<protein>
    <submittedName>
        <fullName evidence="2">Uncharacterized protein</fullName>
    </submittedName>
</protein>
<dbReference type="Gene3D" id="2.130.10.10">
    <property type="entry name" value="YVTN repeat-like/Quinoprotein amine dehydrogenase"/>
    <property type="match status" value="1"/>
</dbReference>
<dbReference type="PATRIC" id="fig|1235802.3.peg.4232"/>
<gene>
    <name evidence="2" type="ORF">C823_03997</name>
</gene>
<dbReference type="EMBL" id="AQFT01000120">
    <property type="protein sequence ID" value="EMZ22616.1"/>
    <property type="molecule type" value="Genomic_DNA"/>
</dbReference>
<keyword evidence="1" id="KW-0853">WD repeat</keyword>
<dbReference type="InterPro" id="IPR001680">
    <property type="entry name" value="WD40_rpt"/>
</dbReference>
<dbReference type="InterPro" id="IPR036322">
    <property type="entry name" value="WD40_repeat_dom_sf"/>
</dbReference>
<evidence type="ECO:0000313" key="3">
    <source>
        <dbReference type="Proteomes" id="UP000012589"/>
    </source>
</evidence>
<dbReference type="STRING" id="1235802.C823_03997"/>
<dbReference type="Pfam" id="PF00400">
    <property type="entry name" value="WD40"/>
    <property type="match status" value="1"/>
</dbReference>
<sequence>MSYNGQIIETDMETRDIRLKIEEVDDRNSCMLKIDNNIVLVGTNDGMIKAWDISNHRCKRIFPGHEQSIKCIARYGNRIYTAGEDKKLYVWSYTEGFIEKKCP</sequence>
<dbReference type="InterPro" id="IPR015943">
    <property type="entry name" value="WD40/YVTN_repeat-like_dom_sf"/>
</dbReference>
<evidence type="ECO:0000256" key="1">
    <source>
        <dbReference type="PROSITE-ProRule" id="PRU00221"/>
    </source>
</evidence>
<accession>N2A333</accession>